<comment type="caution">
    <text evidence="1">The sequence shown here is derived from an EMBL/GenBank/DDBJ whole genome shotgun (WGS) entry which is preliminary data.</text>
</comment>
<evidence type="ECO:0000313" key="1">
    <source>
        <dbReference type="EMBL" id="RVW35062.1"/>
    </source>
</evidence>
<sequence>MVENSRIFNFLARLNVEFDEVRGRIIGWQPLPSLGEVFSEVCREESQRNVMLGKKLSKPLENSTLLGTAAAASRNPNN</sequence>
<dbReference type="EMBL" id="QGNW01001615">
    <property type="protein sequence ID" value="RVW35062.1"/>
    <property type="molecule type" value="Genomic_DNA"/>
</dbReference>
<accession>A0A438DHW3</accession>
<gene>
    <name evidence="1" type="ORF">CK203_079823</name>
</gene>
<protein>
    <submittedName>
        <fullName evidence="1">Uncharacterized protein</fullName>
    </submittedName>
</protein>
<dbReference type="Proteomes" id="UP000288805">
    <property type="component" value="Unassembled WGS sequence"/>
</dbReference>
<proteinExistence type="predicted"/>
<reference evidence="1 2" key="1">
    <citation type="journal article" date="2018" name="PLoS Genet.">
        <title>Population sequencing reveals clonal diversity and ancestral inbreeding in the grapevine cultivar Chardonnay.</title>
        <authorList>
            <person name="Roach M.J."/>
            <person name="Johnson D.L."/>
            <person name="Bohlmann J."/>
            <person name="van Vuuren H.J."/>
            <person name="Jones S.J."/>
            <person name="Pretorius I.S."/>
            <person name="Schmidt S.A."/>
            <person name="Borneman A.R."/>
        </authorList>
    </citation>
    <scope>NUCLEOTIDE SEQUENCE [LARGE SCALE GENOMIC DNA]</scope>
    <source>
        <strain evidence="2">cv. Chardonnay</strain>
        <tissue evidence="1">Leaf</tissue>
    </source>
</reference>
<organism evidence="1 2">
    <name type="scientific">Vitis vinifera</name>
    <name type="common">Grape</name>
    <dbReference type="NCBI Taxonomy" id="29760"/>
    <lineage>
        <taxon>Eukaryota</taxon>
        <taxon>Viridiplantae</taxon>
        <taxon>Streptophyta</taxon>
        <taxon>Embryophyta</taxon>
        <taxon>Tracheophyta</taxon>
        <taxon>Spermatophyta</taxon>
        <taxon>Magnoliopsida</taxon>
        <taxon>eudicotyledons</taxon>
        <taxon>Gunneridae</taxon>
        <taxon>Pentapetalae</taxon>
        <taxon>rosids</taxon>
        <taxon>Vitales</taxon>
        <taxon>Vitaceae</taxon>
        <taxon>Viteae</taxon>
        <taxon>Vitis</taxon>
    </lineage>
</organism>
<dbReference type="AlphaFoldDB" id="A0A438DHW3"/>
<evidence type="ECO:0000313" key="2">
    <source>
        <dbReference type="Proteomes" id="UP000288805"/>
    </source>
</evidence>
<name>A0A438DHW3_VITVI</name>